<protein>
    <submittedName>
        <fullName evidence="3">Putative oxidoreductase YcjS</fullName>
        <ecNumber evidence="3">1.-.-.-</ecNumber>
    </submittedName>
</protein>
<dbReference type="RefSeq" id="WP_148595000.1">
    <property type="nucleotide sequence ID" value="NZ_CP042997.1"/>
</dbReference>
<reference evidence="3 4" key="1">
    <citation type="submission" date="2019-08" db="EMBL/GenBank/DDBJ databases">
        <title>Deep-cultivation of Planctomycetes and their phenomic and genomic characterization uncovers novel biology.</title>
        <authorList>
            <person name="Wiegand S."/>
            <person name="Jogler M."/>
            <person name="Boedeker C."/>
            <person name="Pinto D."/>
            <person name="Vollmers J."/>
            <person name="Rivas-Marin E."/>
            <person name="Kohn T."/>
            <person name="Peeters S.H."/>
            <person name="Heuer A."/>
            <person name="Rast P."/>
            <person name="Oberbeckmann S."/>
            <person name="Bunk B."/>
            <person name="Jeske O."/>
            <person name="Meyerdierks A."/>
            <person name="Storesund J.E."/>
            <person name="Kallscheuer N."/>
            <person name="Luecker S."/>
            <person name="Lage O.M."/>
            <person name="Pohl T."/>
            <person name="Merkel B.J."/>
            <person name="Hornburger P."/>
            <person name="Mueller R.-W."/>
            <person name="Bruemmer F."/>
            <person name="Labrenz M."/>
            <person name="Spormann A.M."/>
            <person name="Op den Camp H."/>
            <person name="Overmann J."/>
            <person name="Amann R."/>
            <person name="Jetten M.S.M."/>
            <person name="Mascher T."/>
            <person name="Medema M.H."/>
            <person name="Devos D.P."/>
            <person name="Kaster A.-K."/>
            <person name="Ovreas L."/>
            <person name="Rohde M."/>
            <person name="Galperin M.Y."/>
            <person name="Jogler C."/>
        </authorList>
    </citation>
    <scope>NUCLEOTIDE SEQUENCE [LARGE SCALE GENOMIC DNA]</scope>
    <source>
        <strain evidence="3 4">OJF2</strain>
    </source>
</reference>
<sequence length="340" mass="37161">MIGCGFWAPYQVAGWREVPGVEVAALCNRTRPRAEALAGRLGVPAVYDDAEAMIAGERPDVVDVVTDVGTHPRFVKLAASRGVPVICQKPLAPTLEEAEGMVAACREAGVPLFVHENWRWQAPIRAFREALRGPGLGRVFRARIDFLSGFPVFRNQPFLRELDQFILTDIGSHVLDVARFLFGEASRLYAQTQTVHPDIRGEDVATVMMRMAGPATVPGGATVACQMAYAENHLEHDRFPETYLFAETEHGSVELGPDYWVRTTTADGTRSRRHPPPRHAWADPAYDVVQASIVPCCADLAAGLRGTSPAETTGEDNLRTVRLVFGAYESARSGRAVSLP</sequence>
<dbReference type="Pfam" id="PF01408">
    <property type="entry name" value="GFO_IDH_MocA"/>
    <property type="match status" value="1"/>
</dbReference>
<dbReference type="KEGG" id="agv:OJF2_37170"/>
<dbReference type="SUPFAM" id="SSF55347">
    <property type="entry name" value="Glyceraldehyde-3-phosphate dehydrogenase-like, C-terminal domain"/>
    <property type="match status" value="1"/>
</dbReference>
<proteinExistence type="predicted"/>
<dbReference type="OrthoDB" id="9795543at2"/>
<dbReference type="GO" id="GO:0016491">
    <property type="term" value="F:oxidoreductase activity"/>
    <property type="evidence" value="ECO:0007669"/>
    <property type="project" value="UniProtKB-KW"/>
</dbReference>
<dbReference type="Pfam" id="PF22725">
    <property type="entry name" value="GFO_IDH_MocA_C3"/>
    <property type="match status" value="1"/>
</dbReference>
<dbReference type="InterPro" id="IPR036291">
    <property type="entry name" value="NAD(P)-bd_dom_sf"/>
</dbReference>
<dbReference type="PANTHER" id="PTHR43708">
    <property type="entry name" value="CONSERVED EXPRESSED OXIDOREDUCTASE (EUROFUNG)"/>
    <property type="match status" value="1"/>
</dbReference>
<gene>
    <name evidence="3" type="primary">ycjS_3</name>
    <name evidence="3" type="ORF">OJF2_37170</name>
</gene>
<dbReference type="AlphaFoldDB" id="A0A5B9W3K8"/>
<dbReference type="SUPFAM" id="SSF51735">
    <property type="entry name" value="NAD(P)-binding Rossmann-fold domains"/>
    <property type="match status" value="1"/>
</dbReference>
<dbReference type="Gene3D" id="3.30.360.10">
    <property type="entry name" value="Dihydrodipicolinate Reductase, domain 2"/>
    <property type="match status" value="1"/>
</dbReference>
<name>A0A5B9W3K8_9BACT</name>
<evidence type="ECO:0000259" key="2">
    <source>
        <dbReference type="Pfam" id="PF22725"/>
    </source>
</evidence>
<dbReference type="EC" id="1.-.-.-" evidence="3"/>
<dbReference type="InterPro" id="IPR055170">
    <property type="entry name" value="GFO_IDH_MocA-like_dom"/>
</dbReference>
<dbReference type="Proteomes" id="UP000324233">
    <property type="component" value="Chromosome"/>
</dbReference>
<evidence type="ECO:0000313" key="4">
    <source>
        <dbReference type="Proteomes" id="UP000324233"/>
    </source>
</evidence>
<organism evidence="3 4">
    <name type="scientific">Aquisphaera giovannonii</name>
    <dbReference type="NCBI Taxonomy" id="406548"/>
    <lineage>
        <taxon>Bacteria</taxon>
        <taxon>Pseudomonadati</taxon>
        <taxon>Planctomycetota</taxon>
        <taxon>Planctomycetia</taxon>
        <taxon>Isosphaerales</taxon>
        <taxon>Isosphaeraceae</taxon>
        <taxon>Aquisphaera</taxon>
    </lineage>
</organism>
<evidence type="ECO:0000313" key="3">
    <source>
        <dbReference type="EMBL" id="QEH35172.1"/>
    </source>
</evidence>
<feature type="domain" description="Gfo/Idh/MocA-like oxidoreductase N-terminal" evidence="1">
    <location>
        <begin position="1"/>
        <end position="114"/>
    </location>
</feature>
<dbReference type="InterPro" id="IPR000683">
    <property type="entry name" value="Gfo/Idh/MocA-like_OxRdtase_N"/>
</dbReference>
<keyword evidence="3" id="KW-0560">Oxidoreductase</keyword>
<dbReference type="PANTHER" id="PTHR43708:SF8">
    <property type="entry name" value="OXIDOREDUCTASE"/>
    <property type="match status" value="1"/>
</dbReference>
<dbReference type="InterPro" id="IPR051317">
    <property type="entry name" value="Gfo/Idh/MocA_oxidoreduct"/>
</dbReference>
<dbReference type="Gene3D" id="3.40.50.720">
    <property type="entry name" value="NAD(P)-binding Rossmann-like Domain"/>
    <property type="match status" value="1"/>
</dbReference>
<keyword evidence="4" id="KW-1185">Reference proteome</keyword>
<dbReference type="GO" id="GO:0000166">
    <property type="term" value="F:nucleotide binding"/>
    <property type="evidence" value="ECO:0007669"/>
    <property type="project" value="InterPro"/>
</dbReference>
<feature type="domain" description="GFO/IDH/MocA-like oxidoreductase" evidence="2">
    <location>
        <begin position="125"/>
        <end position="229"/>
    </location>
</feature>
<dbReference type="EMBL" id="CP042997">
    <property type="protein sequence ID" value="QEH35172.1"/>
    <property type="molecule type" value="Genomic_DNA"/>
</dbReference>
<accession>A0A5B9W3K8</accession>
<evidence type="ECO:0000259" key="1">
    <source>
        <dbReference type="Pfam" id="PF01408"/>
    </source>
</evidence>